<evidence type="ECO:0000256" key="8">
    <source>
        <dbReference type="ARBA" id="ARBA00023125"/>
    </source>
</evidence>
<protein>
    <recommendedName>
        <fullName evidence="10">RecBCD enzyme subunit RecC</fullName>
    </recommendedName>
    <alternativeName>
        <fullName evidence="10">Exonuclease V subunit RecC</fullName>
        <shortName evidence="10">ExoV subunit RecC</shortName>
    </alternativeName>
    <alternativeName>
        <fullName evidence="10">Helicase/nuclease RecBCD subunit RecC</fullName>
    </alternativeName>
</protein>
<dbReference type="GO" id="GO:0000724">
    <property type="term" value="P:double-strand break repair via homologous recombination"/>
    <property type="evidence" value="ECO:0007669"/>
    <property type="project" value="UniProtKB-UniRule"/>
</dbReference>
<dbReference type="Gene3D" id="1.10.10.990">
    <property type="match status" value="1"/>
</dbReference>
<keyword evidence="6 10" id="KW-0269">Exonuclease</keyword>
<dbReference type="HAMAP" id="MF_01486">
    <property type="entry name" value="RecC"/>
    <property type="match status" value="1"/>
</dbReference>
<dbReference type="InterPro" id="IPR011335">
    <property type="entry name" value="Restrct_endonuc-II-like"/>
</dbReference>
<evidence type="ECO:0000256" key="7">
    <source>
        <dbReference type="ARBA" id="ARBA00022840"/>
    </source>
</evidence>
<evidence type="ECO:0000256" key="4">
    <source>
        <dbReference type="ARBA" id="ARBA00022801"/>
    </source>
</evidence>
<dbReference type="Proteomes" id="UP000270342">
    <property type="component" value="Unassembled WGS sequence"/>
</dbReference>
<evidence type="ECO:0000313" key="14">
    <source>
        <dbReference type="Proteomes" id="UP000270342"/>
    </source>
</evidence>
<dbReference type="GO" id="GO:0005524">
    <property type="term" value="F:ATP binding"/>
    <property type="evidence" value="ECO:0007669"/>
    <property type="project" value="UniProtKB-UniRule"/>
</dbReference>
<reference evidence="13 14" key="1">
    <citation type="submission" date="2018-10" db="EMBL/GenBank/DDBJ databases">
        <title>Robbsia sp. DHC34, isolated from soil.</title>
        <authorList>
            <person name="Gao Z.-H."/>
            <person name="Qiu L.-H."/>
        </authorList>
    </citation>
    <scope>NUCLEOTIDE SEQUENCE [LARGE SCALE GENOMIC DNA]</scope>
    <source>
        <strain evidence="13 14">DHC34</strain>
    </source>
</reference>
<evidence type="ECO:0000313" key="13">
    <source>
        <dbReference type="EMBL" id="RKP51969.1"/>
    </source>
</evidence>
<evidence type="ECO:0000256" key="6">
    <source>
        <dbReference type="ARBA" id="ARBA00022839"/>
    </source>
</evidence>
<evidence type="ECO:0000256" key="3">
    <source>
        <dbReference type="ARBA" id="ARBA00022763"/>
    </source>
</evidence>
<dbReference type="PANTHER" id="PTHR30591:SF1">
    <property type="entry name" value="RECBCD ENZYME SUBUNIT RECC"/>
    <property type="match status" value="1"/>
</dbReference>
<name>A0A494XV73_9BURK</name>
<comment type="caution">
    <text evidence="13">The sequence shown here is derived from an EMBL/GenBank/DDBJ whole genome shotgun (WGS) entry which is preliminary data.</text>
</comment>
<dbReference type="GO" id="GO:0008854">
    <property type="term" value="F:exodeoxyribonuclease V activity"/>
    <property type="evidence" value="ECO:0007669"/>
    <property type="project" value="InterPro"/>
</dbReference>
<dbReference type="InterPro" id="IPR006697">
    <property type="entry name" value="RecC"/>
</dbReference>
<comment type="function">
    <text evidence="10">A helicase/nuclease that prepares dsDNA breaks (DSB) for recombinational DNA repair. Binds to DSBs and unwinds DNA via a highly rapid and processive ATP-dependent bidirectional helicase activity. Unwinds dsDNA until it encounters a Chi (crossover hotspot instigator) sequence from the 3' direction. Cuts ssDNA a few nucleotides 3' to the Chi site. The properties and activities of the enzyme are changed at Chi. The Chi-altered holoenzyme produces a long 3'-ssDNA overhang and facilitates RecA-binding to the ssDNA for homologous DNA recombination and repair. Holoenzyme degrades any linearized DNA that is unable to undergo homologous recombination. In the holoenzyme this subunit recognizes the wild-type Chi sequence, and when added to isolated RecB increases its ATP-dependent helicase processivity.</text>
</comment>
<dbReference type="SUPFAM" id="SSF52980">
    <property type="entry name" value="Restriction endonuclease-like"/>
    <property type="match status" value="1"/>
</dbReference>
<organism evidence="13 14">
    <name type="scientific">Pararobbsia silviterrae</name>
    <dbReference type="NCBI Taxonomy" id="1792498"/>
    <lineage>
        <taxon>Bacteria</taxon>
        <taxon>Pseudomonadati</taxon>
        <taxon>Pseudomonadota</taxon>
        <taxon>Betaproteobacteria</taxon>
        <taxon>Burkholderiales</taxon>
        <taxon>Burkholderiaceae</taxon>
        <taxon>Pararobbsia</taxon>
    </lineage>
</organism>
<sequence>MLVHGNRSEHLRDLLVQWIKRYPLAPLETEIVLVQSNGIAQWLKLALAEDVADDGAGGCGIAAALDVSLPSRFIWQVYRTVLGRDAVAEVSPFDRSRLVWRLMRVLPALAQDATFAPLQRFLHADDDRRKRFQLADRLADLFDQYQMYRADWLDAWARHDDVLIDARGYRAALPVEQAWQPALWRALLADVEATAYAQSRGASQSNGGRAAVHAAFLAHVGRQAARPKGLPRRVIVFGISSMPQQSLEVLAAIAQWTQVLMCVPNPCAHYWADIVADNDWLHSARARQQRRAGMPDDLDENALHLYAQPLLAAWGKQGRDFIGLLDEYDSADSRERYRPTFAGIGKRIDLFEPEDASTLLEQLQDDIRDLRPLRETRETWPEVDPEFDTSIRFHIAHSALREVEILHDQLLAAFNADPTLKPRDVIVMVPDIDAYAPHIQAVFGLLDRDDPRHIPFSLADRGQRHADPLIGALDTLLGLPRSRLAVSDLLDLLEVPALRKRFAIDEADVPKLRAWIHGANIRWGLDAEQRASLDLPREAHDAAPHTWAFGLRRMLLGYAVGDDVGPWREIEPYGEIGGLDAVLIGPLVELIDALETTWRVLREPATVPQWCERLRALRNRFFSASGNDDALTLARLDAALESWFDICDEAALDDALPLSVVGEYWLAQLDDTGLSQRFFAGAVTFATLMPMRAIPFRRVCLLGMNDGDFPRMRVPTDFDLMAKQYRPGDRSRREDDRYLLLEALLSAREHLHVSWIGRSINDNSERPPSVLVSQLRDHLAAGWRLEGADDDPRALLDALTVEHRLQPFSAGYFPDDPQLSRLFTYAREWRMGSVSDEVADDGLHDAADDISGHGDRLAPLDRDEPLSLRELADFLKHPVRAFLSQRLRVALDVEVGGRDDHEPFDLDGLKRWSLQNELIRTQTAALRDGEDVSQARRARLDRIRRRGDLAAGGFGDMMADALDEPMDALFATYREALERWPHTVDEEREVRYAEADAARRPGVADWLGAFRYDDARNEARVLIETSDLVKDGRFRGDRLVGYWIEHLAANLDGRAVTTVVVSKKGVAEFAPLARGDAEAQIGTLLDAWREGMCRPLPLAVRTAFDWLRAMGADGGGKRGARAQAEPPDADALAAKARAVARVAYEGAVRAPGEVETSASLQRVYPDFASLTSSGEFMRLAQTLLSPVLTSVVRAKDREAGASSPSTETAEGEA</sequence>
<proteinExistence type="inferred from homology"/>
<keyword evidence="5 10" id="KW-0347">Helicase</keyword>
<dbReference type="InterPro" id="IPR013986">
    <property type="entry name" value="DExx_box_DNA_helicase_dom_sf"/>
</dbReference>
<dbReference type="Pfam" id="PF04257">
    <property type="entry name" value="Exonuc_V_gamma"/>
    <property type="match status" value="1"/>
</dbReference>
<keyword evidence="4 10" id="KW-0378">Hydrolase</keyword>
<evidence type="ECO:0000256" key="11">
    <source>
        <dbReference type="SAM" id="MobiDB-lite"/>
    </source>
</evidence>
<dbReference type="GO" id="GO:0009338">
    <property type="term" value="C:exodeoxyribonuclease V complex"/>
    <property type="evidence" value="ECO:0007669"/>
    <property type="project" value="InterPro"/>
</dbReference>
<gene>
    <name evidence="10 13" type="primary">recC</name>
    <name evidence="13" type="ORF">D7S86_17860</name>
</gene>
<dbReference type="Gene3D" id="1.10.10.160">
    <property type="match status" value="1"/>
</dbReference>
<evidence type="ECO:0000256" key="5">
    <source>
        <dbReference type="ARBA" id="ARBA00022806"/>
    </source>
</evidence>
<accession>A0A494XV73</accession>
<dbReference type="PIRSF" id="PIRSF000980">
    <property type="entry name" value="RecC"/>
    <property type="match status" value="1"/>
</dbReference>
<dbReference type="EMBL" id="RBZU01000008">
    <property type="protein sequence ID" value="RKP51969.1"/>
    <property type="molecule type" value="Genomic_DNA"/>
</dbReference>
<dbReference type="NCBIfam" id="TIGR01450">
    <property type="entry name" value="recC"/>
    <property type="match status" value="1"/>
</dbReference>
<dbReference type="OrthoDB" id="9762834at2"/>
<keyword evidence="2 10" id="KW-0547">Nucleotide-binding</keyword>
<dbReference type="Gene3D" id="3.40.50.10930">
    <property type="match status" value="1"/>
</dbReference>
<dbReference type="InterPro" id="IPR027417">
    <property type="entry name" value="P-loop_NTPase"/>
</dbReference>
<keyword evidence="9 10" id="KW-0234">DNA repair</keyword>
<evidence type="ECO:0000256" key="10">
    <source>
        <dbReference type="HAMAP-Rule" id="MF_01486"/>
    </source>
</evidence>
<dbReference type="Gene3D" id="3.40.50.300">
    <property type="entry name" value="P-loop containing nucleotide triphosphate hydrolases"/>
    <property type="match status" value="2"/>
</dbReference>
<evidence type="ECO:0000256" key="1">
    <source>
        <dbReference type="ARBA" id="ARBA00022722"/>
    </source>
</evidence>
<feature type="compositionally biased region" description="Polar residues" evidence="11">
    <location>
        <begin position="1202"/>
        <end position="1213"/>
    </location>
</feature>
<dbReference type="InterPro" id="IPR041500">
    <property type="entry name" value="RecC_C"/>
</dbReference>
<dbReference type="SUPFAM" id="SSF52540">
    <property type="entry name" value="P-loop containing nucleoside triphosphate hydrolases"/>
    <property type="match status" value="2"/>
</dbReference>
<evidence type="ECO:0000256" key="9">
    <source>
        <dbReference type="ARBA" id="ARBA00023204"/>
    </source>
</evidence>
<evidence type="ECO:0000259" key="12">
    <source>
        <dbReference type="Pfam" id="PF17946"/>
    </source>
</evidence>
<dbReference type="GO" id="GO:0003678">
    <property type="term" value="F:DNA helicase activity"/>
    <property type="evidence" value="ECO:0007669"/>
    <property type="project" value="UniProtKB-UniRule"/>
</dbReference>
<dbReference type="PANTHER" id="PTHR30591">
    <property type="entry name" value="RECBCD ENZYME SUBUNIT RECC"/>
    <property type="match status" value="1"/>
</dbReference>
<dbReference type="GO" id="GO:0003677">
    <property type="term" value="F:DNA binding"/>
    <property type="evidence" value="ECO:0007669"/>
    <property type="project" value="UniProtKB-UniRule"/>
</dbReference>
<keyword evidence="7 10" id="KW-0067">ATP-binding</keyword>
<comment type="subunit">
    <text evidence="10">Heterotrimer of RecB, RecC and RecD. All subunits contribute to DNA-binding.</text>
</comment>
<keyword evidence="14" id="KW-1185">Reference proteome</keyword>
<evidence type="ECO:0000256" key="2">
    <source>
        <dbReference type="ARBA" id="ARBA00022741"/>
    </source>
</evidence>
<dbReference type="AlphaFoldDB" id="A0A494XV73"/>
<comment type="miscellaneous">
    <text evidence="10">In the RecBCD complex, RecB has a slow 3'-5' helicase, an exonuclease activity and loads RecA onto ssDNA, RecD has a fast 5'-3' helicase activity, while RecC stimulates the ATPase and processivity of the RecB helicase and contributes to recognition of the Chi site.</text>
</comment>
<comment type="similarity">
    <text evidence="10">Belongs to the RecC family.</text>
</comment>
<dbReference type="Pfam" id="PF17946">
    <property type="entry name" value="RecC_C"/>
    <property type="match status" value="1"/>
</dbReference>
<feature type="domain" description="RecC C-terminal" evidence="12">
    <location>
        <begin position="864"/>
        <end position="1109"/>
    </location>
</feature>
<feature type="region of interest" description="Disordered" evidence="11">
    <location>
        <begin position="1194"/>
        <end position="1213"/>
    </location>
</feature>
<keyword evidence="1 10" id="KW-0540">Nuclease</keyword>
<keyword evidence="8 10" id="KW-0238">DNA-binding</keyword>
<keyword evidence="3 10" id="KW-0227">DNA damage</keyword>